<dbReference type="SMART" id="SM00320">
    <property type="entry name" value="WD40"/>
    <property type="match status" value="3"/>
</dbReference>
<accession>Q6BGL0</accession>
<dbReference type="InParanoid" id="Q6BGL0"/>
<dbReference type="InterPro" id="IPR036322">
    <property type="entry name" value="WD40_repeat_dom_sf"/>
</dbReference>
<dbReference type="PANTHER" id="PTHR19854:SF1">
    <property type="entry name" value="GUANINE NUCLEOTIDE-BINDING PROTEIN SUBUNIT BETA-LIKE PROTEIN 1"/>
    <property type="match status" value="1"/>
</dbReference>
<reference evidence="5 7" key="1">
    <citation type="journal article" date="2004" name="Curr. Biol.">
        <title>High coding density on the largest Paramecium tetraurelia somatic chromosome.</title>
        <authorList>
            <person name="Zagulski M."/>
            <person name="Nowak J.K."/>
            <person name="Le Mouel A."/>
            <person name="Nowacki M."/>
            <person name="Migdalski A."/>
            <person name="Gromadka R."/>
            <person name="Noel B."/>
            <person name="Blanc I."/>
            <person name="Dessen P."/>
            <person name="Wincker P."/>
            <person name="Keller A.M."/>
            <person name="Cohen J."/>
            <person name="Meyer E."/>
            <person name="Sperling L."/>
        </authorList>
    </citation>
    <scope>NUCLEOTIDE SEQUENCE [LARGE SCALE GENOMIC DNA]</scope>
    <source>
        <strain evidence="5 7">Stock d4-2</strain>
    </source>
</reference>
<evidence type="ECO:0000256" key="4">
    <source>
        <dbReference type="SAM" id="MobiDB-lite"/>
    </source>
</evidence>
<dbReference type="EMBL" id="CT867985">
    <property type="protein sequence ID" value="CAK56111.1"/>
    <property type="molecule type" value="Genomic_DNA"/>
</dbReference>
<dbReference type="OrthoDB" id="6262491at2759"/>
<dbReference type="STRING" id="5888.Q6BGL0"/>
<dbReference type="InterPro" id="IPR015943">
    <property type="entry name" value="WD40/YVTN_repeat-like_dom_sf"/>
</dbReference>
<dbReference type="Pfam" id="PF00400">
    <property type="entry name" value="WD40"/>
    <property type="match status" value="1"/>
</dbReference>
<dbReference type="Gene3D" id="2.130.10.10">
    <property type="entry name" value="YVTN repeat-like/Quinoprotein amine dehydrogenase"/>
    <property type="match status" value="2"/>
</dbReference>
<evidence type="ECO:0000313" key="5">
    <source>
        <dbReference type="EMBL" id="CAH03210.1"/>
    </source>
</evidence>
<sequence>MRFNQPTKILFNLQQQQAILIKDGKWIIEYDYGLLCELGRIEIKFKESKPGINVTYCDKFEIYFILYEGLQLYILKRKMILLNSIKFDSKYTVGLHYFSGHLLLLGLEEIDLLKFEFIIKKKDPKIESEVKNSKSFKQNSKYAKLDHKNRKIDQDKLPEIKQQQHEIDFKKEQKKNKPPNQTNNKIQEEDKCKYLAKDNFDIAYVSKKSIYTSKKKNSKEKNSREEIYKEKNYKDENGKDDNIKEKNSKEKNSEEWILSFYINEDFLFFWSDKDLTIMKQAMIAQIQKEWDNDNIQGFSNWFNRVKLQIDDQSEGTYNTIQTITFQLVQKYHDLTKHENLITQVLHFIEYRYFVTGFETGQIKLWKINTAVKQSELLVHSYEGHSKQIESLIRSKNDKMFWSQGQDFSIKLWDIQVFVTNLIVSLKQFTNVYAVNIIGIYSNLQLLTRSRFLLRNDYEMYIGYLNNNLKIYRTINSKIVSYYKYDDSILLALDNTPGLSVQENCEPIILYPPPKSMEVRQIVTDGQLYFMLLETGMLFINSNQTQIQCIQSEEIMDFDSYHMVQVIVSVYLPQKIKLPCYDADFGQSRDLQCQEQLIFGMSKGSVIAVQKNNPKKIYARMSYHREKVINIAEIDNYLFTYCSEGLLKLISITEKQIKCIRSFNSNQQIAYFTTFHNKALFFTYKGPFQIFKFKNEQLYLHCDDKGNDHEQQVLSVDYQQKTKTYLTAASDGKIKLWSSRKILLIQLIMEDNLEGAWVLKQNLLIAHCGKLSLISLEDCKFNTINHNQPKQKKEQQIKFEDYYQLIKIQQQQQKQQADTKIIQQQEVLNKQQYKLKNKASVSYVAGKIYYEENNKPIILYKGKDSDLDSSKHSSQSSISIQEQIHSQQQTQQQIIRPKKQKDLLHDWEGLQEYEENRINRFQPIQALPKLLLNSVDRKQPSRQRIISRRDLTLQRIILQSINQ</sequence>
<evidence type="ECO:0000256" key="3">
    <source>
        <dbReference type="PROSITE-ProRule" id="PRU00221"/>
    </source>
</evidence>
<dbReference type="PROSITE" id="PS50082">
    <property type="entry name" value="WD_REPEATS_2"/>
    <property type="match status" value="2"/>
</dbReference>
<dbReference type="SUPFAM" id="SSF50978">
    <property type="entry name" value="WD40 repeat-like"/>
    <property type="match status" value="1"/>
</dbReference>
<proteinExistence type="predicted"/>
<feature type="repeat" description="WD" evidence="3">
    <location>
        <begin position="705"/>
        <end position="737"/>
    </location>
</feature>
<dbReference type="RefSeq" id="XP_001346837.1">
    <property type="nucleotide sequence ID" value="XM_001346801.1"/>
</dbReference>
<organism evidence="5 7">
    <name type="scientific">Paramecium tetraurelia</name>
    <dbReference type="NCBI Taxonomy" id="5888"/>
    <lineage>
        <taxon>Eukaryota</taxon>
        <taxon>Sar</taxon>
        <taxon>Alveolata</taxon>
        <taxon>Ciliophora</taxon>
        <taxon>Intramacronucleata</taxon>
        <taxon>Oligohymenophorea</taxon>
        <taxon>Peniculida</taxon>
        <taxon>Parameciidae</taxon>
        <taxon>Paramecium</taxon>
    </lineage>
</organism>
<reference evidence="6 7" key="2">
    <citation type="journal article" date="2006" name="Nature">
        <title>Global trends of whole-genome duplications revealed by the ciliate Paramecium tetraurelia.</title>
        <authorList>
            <consortium name="Genoscope"/>
            <person name="Aury J.-M."/>
            <person name="Jaillon O."/>
            <person name="Duret L."/>
            <person name="Noel B."/>
            <person name="Jubin C."/>
            <person name="Porcel B.M."/>
            <person name="Segurens B."/>
            <person name="Daubin V."/>
            <person name="Anthouard V."/>
            <person name="Aiach N."/>
            <person name="Arnaiz O."/>
            <person name="Billaut A."/>
            <person name="Beisson J."/>
            <person name="Blanc I."/>
            <person name="Bouhouche K."/>
            <person name="Camara F."/>
            <person name="Duharcourt S."/>
            <person name="Guigo R."/>
            <person name="Gogendeau D."/>
            <person name="Katinka M."/>
            <person name="Keller A.-M."/>
            <person name="Kissmehl R."/>
            <person name="Klotz C."/>
            <person name="Koll F."/>
            <person name="Le Moue A."/>
            <person name="Lepere C."/>
            <person name="Malinsky S."/>
            <person name="Nowacki M."/>
            <person name="Nowak J.K."/>
            <person name="Plattner H."/>
            <person name="Poulain J."/>
            <person name="Ruiz F."/>
            <person name="Serrano V."/>
            <person name="Zagulski M."/>
            <person name="Dessen P."/>
            <person name="Betermier M."/>
            <person name="Weissenbach J."/>
            <person name="Scarpelli C."/>
            <person name="Schachter V."/>
            <person name="Sperling L."/>
            <person name="Meyer E."/>
            <person name="Cohen J."/>
            <person name="Wincker P."/>
        </authorList>
    </citation>
    <scope>NUCLEOTIDE SEQUENCE [LARGE SCALE GENOMIC DNA]</scope>
    <source>
        <strain evidence="6 7">Stock d4-2</strain>
    </source>
</reference>
<dbReference type="HOGENOM" id="CLU_307471_0_0_1"/>
<dbReference type="GeneID" id="79573728"/>
<dbReference type="RefSeq" id="XP_001423509.1">
    <property type="nucleotide sequence ID" value="XM_001423472.1"/>
</dbReference>
<reference evidence="5" key="4">
    <citation type="submission" date="2006-11" db="EMBL/GenBank/DDBJ databases">
        <title>Paramecium megabase sequencing project.</title>
        <authorList>
            <person name="Nowak J.K."/>
            <person name="Migdalski A."/>
            <person name="Gromadka R."/>
            <person name="Zagulski M."/>
        </authorList>
    </citation>
    <scope>NUCLEOTIDE SEQUENCE</scope>
    <source>
        <strain evidence="5">Stock d4-2</strain>
    </source>
</reference>
<dbReference type="PROSITE" id="PS50294">
    <property type="entry name" value="WD_REPEATS_REGION"/>
    <property type="match status" value="2"/>
</dbReference>
<evidence type="ECO:0000313" key="7">
    <source>
        <dbReference type="Proteomes" id="UP000000600"/>
    </source>
</evidence>
<dbReference type="KEGG" id="ptm:PTMB.13"/>
<gene>
    <name evidence="6" type="ORF">GSPATT00000547001</name>
    <name evidence="5" type="ORF">PTMB.13</name>
</gene>
<keyword evidence="7" id="KW-1185">Reference proteome</keyword>
<evidence type="ECO:0000256" key="2">
    <source>
        <dbReference type="ARBA" id="ARBA00022737"/>
    </source>
</evidence>
<protein>
    <submittedName>
        <fullName evidence="6">Chromosome undetermined scaffold_1, whole genome shotgun sequence</fullName>
    </submittedName>
</protein>
<feature type="region of interest" description="Disordered" evidence="4">
    <location>
        <begin position="214"/>
        <end position="248"/>
    </location>
</feature>
<keyword evidence="1 3" id="KW-0853">WD repeat</keyword>
<keyword evidence="2" id="KW-0677">Repeat</keyword>
<reference evidence="6" key="3">
    <citation type="submission" date="2006-03" db="EMBL/GenBank/DDBJ databases">
        <authorList>
            <consortium name="Genoscope"/>
        </authorList>
    </citation>
    <scope>NUCLEOTIDE SEQUENCE</scope>
    <source>
        <strain evidence="6">Stock d4-2</strain>
    </source>
</reference>
<dbReference type="GeneID" id="5009293"/>
<dbReference type="KEGG" id="ptm:GSPATT00000547001"/>
<dbReference type="Proteomes" id="UP000000600">
    <property type="component" value="Unassembled WGS sequence"/>
</dbReference>
<dbReference type="PANTHER" id="PTHR19854">
    <property type="entry name" value="TRANSDUCIN BETA-LIKE 3"/>
    <property type="match status" value="1"/>
</dbReference>
<feature type="repeat" description="WD" evidence="3">
    <location>
        <begin position="381"/>
        <end position="415"/>
    </location>
</feature>
<evidence type="ECO:0000256" key="1">
    <source>
        <dbReference type="ARBA" id="ARBA00022574"/>
    </source>
</evidence>
<dbReference type="EMBL" id="CR548612">
    <property type="protein sequence ID" value="CAH03210.1"/>
    <property type="molecule type" value="Genomic_DNA"/>
</dbReference>
<dbReference type="AlphaFoldDB" id="Q6BGL0"/>
<dbReference type="eggNOG" id="ENOG502SRR1">
    <property type="taxonomic scope" value="Eukaryota"/>
</dbReference>
<feature type="region of interest" description="Disordered" evidence="4">
    <location>
        <begin position="167"/>
        <end position="188"/>
    </location>
</feature>
<name>Q6BGL0_PARTE</name>
<dbReference type="InterPro" id="IPR001680">
    <property type="entry name" value="WD40_rpt"/>
</dbReference>
<evidence type="ECO:0000313" key="6">
    <source>
        <dbReference type="EMBL" id="CAK56111.1"/>
    </source>
</evidence>
<feature type="compositionally biased region" description="Basic and acidic residues" evidence="4">
    <location>
        <begin position="219"/>
        <end position="248"/>
    </location>
</feature>
<dbReference type="OMA" id="NCEPIIL"/>